<evidence type="ECO:0000313" key="2">
    <source>
        <dbReference type="Proteomes" id="UP000324222"/>
    </source>
</evidence>
<dbReference type="EMBL" id="VSRR010013721">
    <property type="protein sequence ID" value="MPC56133.1"/>
    <property type="molecule type" value="Genomic_DNA"/>
</dbReference>
<organism evidence="1 2">
    <name type="scientific">Portunus trituberculatus</name>
    <name type="common">Swimming crab</name>
    <name type="synonym">Neptunus trituberculatus</name>
    <dbReference type="NCBI Taxonomy" id="210409"/>
    <lineage>
        <taxon>Eukaryota</taxon>
        <taxon>Metazoa</taxon>
        <taxon>Ecdysozoa</taxon>
        <taxon>Arthropoda</taxon>
        <taxon>Crustacea</taxon>
        <taxon>Multicrustacea</taxon>
        <taxon>Malacostraca</taxon>
        <taxon>Eumalacostraca</taxon>
        <taxon>Eucarida</taxon>
        <taxon>Decapoda</taxon>
        <taxon>Pleocyemata</taxon>
        <taxon>Brachyura</taxon>
        <taxon>Eubrachyura</taxon>
        <taxon>Portunoidea</taxon>
        <taxon>Portunidae</taxon>
        <taxon>Portuninae</taxon>
        <taxon>Portunus</taxon>
    </lineage>
</organism>
<gene>
    <name evidence="1" type="ORF">E2C01_050086</name>
</gene>
<evidence type="ECO:0000313" key="1">
    <source>
        <dbReference type="EMBL" id="MPC56133.1"/>
    </source>
</evidence>
<reference evidence="1 2" key="1">
    <citation type="submission" date="2019-05" db="EMBL/GenBank/DDBJ databases">
        <title>Another draft genome of Portunus trituberculatus and its Hox gene families provides insights of decapod evolution.</title>
        <authorList>
            <person name="Jeong J.-H."/>
            <person name="Song I."/>
            <person name="Kim S."/>
            <person name="Choi T."/>
            <person name="Kim D."/>
            <person name="Ryu S."/>
            <person name="Kim W."/>
        </authorList>
    </citation>
    <scope>NUCLEOTIDE SEQUENCE [LARGE SCALE GENOMIC DNA]</scope>
    <source>
        <tissue evidence="1">Muscle</tissue>
    </source>
</reference>
<protein>
    <submittedName>
        <fullName evidence="1">Uncharacterized protein</fullName>
    </submittedName>
</protein>
<comment type="caution">
    <text evidence="1">The sequence shown here is derived from an EMBL/GenBank/DDBJ whole genome shotgun (WGS) entry which is preliminary data.</text>
</comment>
<name>A0A5B7GFK5_PORTR</name>
<keyword evidence="2" id="KW-1185">Reference proteome</keyword>
<accession>A0A5B7GFK5</accession>
<dbReference type="AlphaFoldDB" id="A0A5B7GFK5"/>
<sequence length="176" mass="19373">MVDQARITVFALANTRAVRRESYLSHLPHWFSLASKAQLRHSDMDLDLLLNSVIVEKAMGQVQQAASVSLNEAAVKALIKVNLALVPVQPNNGSPNCTSTLALSTIPDFISGSLSQESQVISTELTLHHNVCRALWRLWGMPLMDLFATSQNFRLPAFVSPFPDPMAIAMDAFLFP</sequence>
<proteinExistence type="predicted"/>
<dbReference type="Proteomes" id="UP000324222">
    <property type="component" value="Unassembled WGS sequence"/>
</dbReference>